<organism evidence="1 2">
    <name type="scientific">Faecalibacterium prausnitzii L2-6</name>
    <dbReference type="NCBI Taxonomy" id="718252"/>
    <lineage>
        <taxon>Bacteria</taxon>
        <taxon>Bacillati</taxon>
        <taxon>Bacillota</taxon>
        <taxon>Clostridia</taxon>
        <taxon>Eubacteriales</taxon>
        <taxon>Oscillospiraceae</taxon>
        <taxon>Faecalibacterium</taxon>
    </lineage>
</organism>
<gene>
    <name evidence="1" type="ORF">FP2_03960</name>
</gene>
<evidence type="ECO:0000313" key="2">
    <source>
        <dbReference type="Proteomes" id="UP000008804"/>
    </source>
</evidence>
<dbReference type="Proteomes" id="UP000008804">
    <property type="component" value="Chromosome"/>
</dbReference>
<dbReference type="STRING" id="718252.FP2_03960"/>
<dbReference type="EMBL" id="FP929045">
    <property type="protein sequence ID" value="CBK98050.1"/>
    <property type="molecule type" value="Genomic_DNA"/>
</dbReference>
<keyword evidence="2" id="KW-1185">Reference proteome</keyword>
<reference evidence="1 2" key="2">
    <citation type="submission" date="2010-03" db="EMBL/GenBank/DDBJ databases">
        <authorList>
            <person name="Pajon A."/>
        </authorList>
    </citation>
    <scope>NUCLEOTIDE SEQUENCE [LARGE SCALE GENOMIC DNA]</scope>
    <source>
        <strain evidence="2">L2-6</strain>
    </source>
</reference>
<dbReference type="AlphaFoldDB" id="D4K3F7"/>
<name>D4K3F7_9FIRM</name>
<accession>D4K3F7</accession>
<reference evidence="1 2" key="1">
    <citation type="submission" date="2010-03" db="EMBL/GenBank/DDBJ databases">
        <title>The genome sequence of Faecalibacterium prausnitzii L2/6.</title>
        <authorList>
            <consortium name="metaHIT consortium -- http://www.metahit.eu/"/>
            <person name="Pajon A."/>
            <person name="Turner K."/>
            <person name="Parkhill J."/>
            <person name="Duncan S."/>
            <person name="Flint H."/>
        </authorList>
    </citation>
    <scope>NUCLEOTIDE SEQUENCE [LARGE SCALE GENOMIC DNA]</scope>
    <source>
        <strain evidence="2">L2-6</strain>
    </source>
</reference>
<evidence type="ECO:0000313" key="1">
    <source>
        <dbReference type="EMBL" id="CBK98050.1"/>
    </source>
</evidence>
<proteinExistence type="predicted"/>
<dbReference type="HOGENOM" id="CLU_3233893_0_0_9"/>
<dbReference type="BioCyc" id="FPRA718252:G1375-325-MONOMER"/>
<protein>
    <submittedName>
        <fullName evidence="1">Uncharacterized protein</fullName>
    </submittedName>
</protein>
<dbReference type="KEGG" id="fpr:FP2_03960"/>
<sequence>MKYDATAPFCFATVHKFEYGIQHVNCFICQRVLIFFDRACNSQ</sequence>